<reference evidence="2" key="1">
    <citation type="journal article" date="2010" name="PLoS Negl. Trop. Dis.">
        <title>The genome sequence of Trypanosoma brucei gambiense, causative agent of chronic human african trypanosomiasis.</title>
        <authorList>
            <person name="Jackson A.P."/>
            <person name="Sanders M."/>
            <person name="Berry A."/>
            <person name="McQuillan J."/>
            <person name="Aslett M.A."/>
            <person name="Quail M.A."/>
            <person name="Chukualim B."/>
            <person name="Capewell P."/>
            <person name="MacLeod A."/>
            <person name="Melville S.E."/>
            <person name="Gibson W."/>
            <person name="Barry J.D."/>
            <person name="Berriman M."/>
            <person name="Hertz-Fowler C."/>
        </authorList>
    </citation>
    <scope>NUCLEOTIDE SEQUENCE [LARGE SCALE GENOMIC DNA]</scope>
    <source>
        <strain evidence="2">MHOM/CI/86/DAL972</strain>
    </source>
</reference>
<dbReference type="OrthoDB" id="252158at2759"/>
<evidence type="ECO:0000313" key="1">
    <source>
        <dbReference type="EMBL" id="CBH12034.1"/>
    </source>
</evidence>
<dbReference type="VEuPathDB" id="TriTrypDB:Tbg972.7.140"/>
<dbReference type="AlphaFoldDB" id="C9ZRP8"/>
<accession>C9ZRP8</accession>
<dbReference type="KEGG" id="tbg:TbgDal_VII140"/>
<organism evidence="1 2">
    <name type="scientific">Trypanosoma brucei gambiense (strain MHOM/CI/86/DAL972)</name>
    <dbReference type="NCBI Taxonomy" id="679716"/>
    <lineage>
        <taxon>Eukaryota</taxon>
        <taxon>Discoba</taxon>
        <taxon>Euglenozoa</taxon>
        <taxon>Kinetoplastea</taxon>
        <taxon>Metakinetoplastina</taxon>
        <taxon>Trypanosomatida</taxon>
        <taxon>Trypanosomatidae</taxon>
        <taxon>Trypanosoma</taxon>
    </lineage>
</organism>
<evidence type="ECO:0000313" key="2">
    <source>
        <dbReference type="Proteomes" id="UP000002316"/>
    </source>
</evidence>
<name>C9ZRP8_TRYB9</name>
<dbReference type="GeneID" id="23862272"/>
<sequence>MTERSPALVPAVSLLREELQLLNGVVEGQARSRVYRHHIFFHKASFLRSALRNALPQFARRAADPTDLRTVAGRLLTLTIRCAESATLELSASHIDTVSVALLLLAITSRIGCVLCVVLGRKPETFGKLHFIGSKFGVKYKRSRSEAELAEETIGVATPIRRRTIGGVIEAVIK</sequence>
<proteinExistence type="predicted"/>
<protein>
    <submittedName>
        <fullName evidence="1">Uncharacterized protein</fullName>
    </submittedName>
</protein>
<dbReference type="Proteomes" id="UP000002316">
    <property type="component" value="Chromosome 7"/>
</dbReference>
<dbReference type="EMBL" id="FN554970">
    <property type="protein sequence ID" value="CBH12034.1"/>
    <property type="molecule type" value="Genomic_DNA"/>
</dbReference>
<gene>
    <name evidence="1" type="ORF">TbgDal_VII140</name>
</gene>
<dbReference type="RefSeq" id="XP_011774317.1">
    <property type="nucleotide sequence ID" value="XM_011776015.1"/>
</dbReference>